<dbReference type="RefSeq" id="WP_148970518.1">
    <property type="nucleotide sequence ID" value="NZ_JBNIKW010000006.1"/>
</dbReference>
<evidence type="ECO:0000313" key="2">
    <source>
        <dbReference type="EMBL" id="TYS83107.1"/>
    </source>
</evidence>
<feature type="transmembrane region" description="Helical" evidence="1">
    <location>
        <begin position="6"/>
        <end position="23"/>
    </location>
</feature>
<feature type="transmembrane region" description="Helical" evidence="1">
    <location>
        <begin position="53"/>
        <end position="75"/>
    </location>
</feature>
<dbReference type="EMBL" id="VTEZ01000006">
    <property type="protein sequence ID" value="TYS83107.1"/>
    <property type="molecule type" value="Genomic_DNA"/>
</dbReference>
<feature type="transmembrane region" description="Helical" evidence="1">
    <location>
        <begin position="30"/>
        <end position="47"/>
    </location>
</feature>
<evidence type="ECO:0008006" key="4">
    <source>
        <dbReference type="Google" id="ProtNLM"/>
    </source>
</evidence>
<gene>
    <name evidence="2" type="ORF">FZC85_18605</name>
</gene>
<dbReference type="AlphaFoldDB" id="A0A5D4U731"/>
<proteinExistence type="predicted"/>
<protein>
    <recommendedName>
        <fullName evidence="4">DUF5317 domain-containing protein</fullName>
    </recommendedName>
</protein>
<feature type="transmembrane region" description="Helical" evidence="1">
    <location>
        <begin position="82"/>
        <end position="98"/>
    </location>
</feature>
<dbReference type="Proteomes" id="UP000324269">
    <property type="component" value="Unassembled WGS sequence"/>
</dbReference>
<name>A0A5D4U731_9BACI</name>
<evidence type="ECO:0000313" key="3">
    <source>
        <dbReference type="Proteomes" id="UP000324269"/>
    </source>
</evidence>
<keyword evidence="1" id="KW-1133">Transmembrane helix</keyword>
<reference evidence="2 3" key="1">
    <citation type="submission" date="2019-08" db="EMBL/GenBank/DDBJ databases">
        <title>Bacillus genomes from the desert of Cuatro Cienegas, Coahuila.</title>
        <authorList>
            <person name="Olmedo-Alvarez G."/>
        </authorList>
    </citation>
    <scope>NUCLEOTIDE SEQUENCE [LARGE SCALE GENOMIC DNA]</scope>
    <source>
        <strain evidence="2 3">CH87b_3T</strain>
    </source>
</reference>
<keyword evidence="1" id="KW-0472">Membrane</keyword>
<keyword evidence="1" id="KW-0812">Transmembrane</keyword>
<comment type="caution">
    <text evidence="2">The sequence shown here is derived from an EMBL/GenBank/DDBJ whole genome shotgun (WGS) entry which is preliminary data.</text>
</comment>
<evidence type="ECO:0000256" key="1">
    <source>
        <dbReference type="SAM" id="Phobius"/>
    </source>
</evidence>
<dbReference type="OrthoDB" id="37447at2"/>
<organism evidence="2 3">
    <name type="scientific">Rossellomorea aquimaris</name>
    <dbReference type="NCBI Taxonomy" id="189382"/>
    <lineage>
        <taxon>Bacteria</taxon>
        <taxon>Bacillati</taxon>
        <taxon>Bacillota</taxon>
        <taxon>Bacilli</taxon>
        <taxon>Bacillales</taxon>
        <taxon>Bacillaceae</taxon>
        <taxon>Rossellomorea</taxon>
    </lineage>
</organism>
<accession>A0A5D4U731</accession>
<feature type="transmembrane region" description="Helical" evidence="1">
    <location>
        <begin position="156"/>
        <end position="177"/>
    </location>
</feature>
<dbReference type="Pfam" id="PF17248">
    <property type="entry name" value="DUF5317"/>
    <property type="match status" value="1"/>
</dbReference>
<sequence length="190" mass="21296">MVFDGILIAIIIGFIRGGSFKSFADIRFKMGWVFPVLLLLQLVIFYFQNKVEWVGQVSNLSFMFIYVVGLTFLWVNRHHPHFIAIFVGVLLNFIVMAINGGRMPVSMEAAAVIDPQYLEATKNALYAKHALVTESTKLALLGDIIPLSAPYPREQVISIGDIVMNIGVFLFIQSVMVRKKDKLVASKTTL</sequence>
<dbReference type="STRING" id="189382.BHE18_02110"/>
<dbReference type="InterPro" id="IPR035168">
    <property type="entry name" value="DUF5317"/>
</dbReference>